<evidence type="ECO:0000313" key="2">
    <source>
        <dbReference type="Proteomes" id="UP000408523"/>
    </source>
</evidence>
<organism evidence="1 2">
    <name type="scientific">Phocaeicola vulgatus</name>
    <name type="common">Bacteroides vulgatus</name>
    <dbReference type="NCBI Taxonomy" id="821"/>
    <lineage>
        <taxon>Bacteria</taxon>
        <taxon>Pseudomonadati</taxon>
        <taxon>Bacteroidota</taxon>
        <taxon>Bacteroidia</taxon>
        <taxon>Bacteroidales</taxon>
        <taxon>Bacteroidaceae</taxon>
        <taxon>Phocaeicola</taxon>
    </lineage>
</organism>
<protein>
    <submittedName>
        <fullName evidence="1">Uncharacterized protein</fullName>
    </submittedName>
</protein>
<sequence>MTRTILFGNAGYDGRHGKSQHQDGLFFECGCRIRLFRPSFRAQKLWGVTNICINKRNGTGNDSVILDELLYRERYSIEWTNA</sequence>
<dbReference type="Proteomes" id="UP000408523">
    <property type="component" value="Unassembled WGS sequence"/>
</dbReference>
<gene>
    <name evidence="1" type="ORF">EH214_02340</name>
</gene>
<dbReference type="AlphaFoldDB" id="A0A662ZZ28"/>
<evidence type="ECO:0000313" key="1">
    <source>
        <dbReference type="EMBL" id="TSE48461.1"/>
    </source>
</evidence>
<accession>A0A662ZZ28</accession>
<comment type="caution">
    <text evidence="1">The sequence shown here is derived from an EMBL/GenBank/DDBJ whole genome shotgun (WGS) entry which is preliminary data.</text>
</comment>
<name>A0A662ZZ28_PHOVU</name>
<reference evidence="1 2" key="1">
    <citation type="journal article" date="2019" name="Nat. Commun.">
        <title>Gram positive-like bacteriocins with broad spectrum anti-Bacteroidales activity encoded on mobile elements of the human gut microbiota.</title>
        <authorList>
            <person name="Bechon N."/>
            <person name="Coyne M.J.Jr."/>
            <person name="Laclare-Mceneany V."/>
            <person name="Chatzidaki-Livanis M."/>
            <person name="Ghigo J.-M."/>
            <person name="Comstock L.E."/>
        </authorList>
    </citation>
    <scope>NUCLEOTIDE SEQUENCE [LARGE SCALE GENOMIC DNA]</scope>
    <source>
        <strain evidence="1 2">CL01T12C17</strain>
    </source>
</reference>
<dbReference type="EMBL" id="RWHZ01000028">
    <property type="protein sequence ID" value="TSE48461.1"/>
    <property type="molecule type" value="Genomic_DNA"/>
</dbReference>
<proteinExistence type="predicted"/>